<evidence type="ECO:0000259" key="4">
    <source>
        <dbReference type="Pfam" id="PF00588"/>
    </source>
</evidence>
<evidence type="ECO:0000256" key="1">
    <source>
        <dbReference type="ARBA" id="ARBA00022555"/>
    </source>
</evidence>
<dbReference type="Proteomes" id="UP000663929">
    <property type="component" value="Chromosome"/>
</dbReference>
<dbReference type="SUPFAM" id="SSF75217">
    <property type="entry name" value="alpha/beta knot"/>
    <property type="match status" value="1"/>
</dbReference>
<evidence type="ECO:0000256" key="3">
    <source>
        <dbReference type="ARBA" id="ARBA00022679"/>
    </source>
</evidence>
<keyword evidence="1" id="KW-0694">RNA-binding</keyword>
<dbReference type="Gene3D" id="3.40.1280.10">
    <property type="match status" value="1"/>
</dbReference>
<keyword evidence="6" id="KW-1185">Reference proteome</keyword>
<evidence type="ECO:0000313" key="5">
    <source>
        <dbReference type="EMBL" id="QTD49917.1"/>
    </source>
</evidence>
<sequence length="194" mass="21659">MEPSSPDAQTNEALDYRTRHITVVLEDVYQPHNAASIIRSCDNHGIQDLHVLEGRNAFSFDSEATFEAARRISLHRHHVDSPDDARAALQALKDAGYRLVATSLRPGCISLEELPLDHKVALCFGTELKGLSEVVHDMADIYLRIPMFGMTQSLNVSVSAAICLHRLRTRLQETSVSWQLTSEERAALTSAWRP</sequence>
<dbReference type="GO" id="GO:0000049">
    <property type="term" value="F:tRNA binding"/>
    <property type="evidence" value="ECO:0007669"/>
    <property type="project" value="UniProtKB-KW"/>
</dbReference>
<feature type="domain" description="tRNA/rRNA methyltransferase SpoU type" evidence="4">
    <location>
        <begin position="21"/>
        <end position="165"/>
    </location>
</feature>
<evidence type="ECO:0000313" key="6">
    <source>
        <dbReference type="Proteomes" id="UP000663929"/>
    </source>
</evidence>
<reference evidence="5" key="1">
    <citation type="submission" date="2021-03" db="EMBL/GenBank/DDBJ databases">
        <title>Acanthopleuribacteraceae sp. M133.</title>
        <authorList>
            <person name="Wang G."/>
        </authorList>
    </citation>
    <scope>NUCLEOTIDE SEQUENCE</scope>
    <source>
        <strain evidence="5">M133</strain>
    </source>
</reference>
<accession>A0A8A4TKA7</accession>
<dbReference type="PANTHER" id="PTHR43453">
    <property type="entry name" value="RRNA METHYLASE-LIKE"/>
    <property type="match status" value="1"/>
</dbReference>
<dbReference type="GO" id="GO:0008173">
    <property type="term" value="F:RNA methyltransferase activity"/>
    <property type="evidence" value="ECO:0007669"/>
    <property type="project" value="InterPro"/>
</dbReference>
<gene>
    <name evidence="5" type="ORF">J3U87_30415</name>
</gene>
<proteinExistence type="predicted"/>
<organism evidence="5 6">
    <name type="scientific">Sulfidibacter corallicola</name>
    <dbReference type="NCBI Taxonomy" id="2818388"/>
    <lineage>
        <taxon>Bacteria</taxon>
        <taxon>Pseudomonadati</taxon>
        <taxon>Acidobacteriota</taxon>
        <taxon>Holophagae</taxon>
        <taxon>Acanthopleuribacterales</taxon>
        <taxon>Acanthopleuribacteraceae</taxon>
        <taxon>Sulfidibacter</taxon>
    </lineage>
</organism>
<dbReference type="EMBL" id="CP071793">
    <property type="protein sequence ID" value="QTD49917.1"/>
    <property type="molecule type" value="Genomic_DNA"/>
</dbReference>
<keyword evidence="3" id="KW-0808">Transferase</keyword>
<dbReference type="CDD" id="cd18092">
    <property type="entry name" value="SpoU-like_TrmH"/>
    <property type="match status" value="1"/>
</dbReference>
<protein>
    <submittedName>
        <fullName evidence="5">RNA methyltransferase</fullName>
    </submittedName>
</protein>
<dbReference type="InterPro" id="IPR001537">
    <property type="entry name" value="SpoU_MeTrfase"/>
</dbReference>
<dbReference type="GO" id="GO:0002938">
    <property type="term" value="P:tRNA guanine ribose methylation"/>
    <property type="evidence" value="ECO:0007669"/>
    <property type="project" value="TreeGrafter"/>
</dbReference>
<dbReference type="Pfam" id="PF00588">
    <property type="entry name" value="SpoU_methylase"/>
    <property type="match status" value="1"/>
</dbReference>
<evidence type="ECO:0000256" key="2">
    <source>
        <dbReference type="ARBA" id="ARBA00022603"/>
    </source>
</evidence>
<dbReference type="AlphaFoldDB" id="A0A8A4TKA7"/>
<dbReference type="InterPro" id="IPR029026">
    <property type="entry name" value="tRNA_m1G_MTases_N"/>
</dbReference>
<name>A0A8A4TKA7_SULCO</name>
<dbReference type="InterPro" id="IPR029028">
    <property type="entry name" value="Alpha/beta_knot_MTases"/>
</dbReference>
<keyword evidence="1" id="KW-0820">tRNA-binding</keyword>
<dbReference type="PANTHER" id="PTHR43453:SF3">
    <property type="entry name" value="TRNA_RRNA METHYLTRANSFERASE SPOU TYPE DOMAIN-CONTAINING PROTEIN"/>
    <property type="match status" value="1"/>
</dbReference>
<dbReference type="InterPro" id="IPR033671">
    <property type="entry name" value="TrmH"/>
</dbReference>
<dbReference type="RefSeq" id="WP_237379548.1">
    <property type="nucleotide sequence ID" value="NZ_CP071793.1"/>
</dbReference>
<dbReference type="KEGG" id="scor:J3U87_30415"/>
<keyword evidence="2 5" id="KW-0489">Methyltransferase</keyword>